<dbReference type="PANTHER" id="PTHR10978:SF5">
    <property type="entry name" value="SUCCINATE DEHYDROGENASE CYTOCHROME B560 SUBUNIT, MITOCHONDRIAL"/>
    <property type="match status" value="1"/>
</dbReference>
<dbReference type="GO" id="GO:0016020">
    <property type="term" value="C:membrane"/>
    <property type="evidence" value="ECO:0007669"/>
    <property type="project" value="UniProtKB-SubCell"/>
</dbReference>
<dbReference type="Gene3D" id="1.20.1300.10">
    <property type="entry name" value="Fumarate reductase/succinate dehydrogenase, transmembrane subunit"/>
    <property type="match status" value="1"/>
</dbReference>
<keyword evidence="2" id="KW-0349">Heme</keyword>
<dbReference type="SUPFAM" id="SSF81343">
    <property type="entry name" value="Fumarate reductase respiratory complex transmembrane subunits"/>
    <property type="match status" value="1"/>
</dbReference>
<name>A0A1R0GVQ7_9FUNG</name>
<dbReference type="InterPro" id="IPR014314">
    <property type="entry name" value="Succ_DH_cytb556"/>
</dbReference>
<evidence type="ECO:0000313" key="9">
    <source>
        <dbReference type="EMBL" id="OLY80990.1"/>
    </source>
</evidence>
<keyword evidence="4" id="KW-0479">Metal-binding</keyword>
<feature type="transmembrane region" description="Helical" evidence="8">
    <location>
        <begin position="128"/>
        <end position="152"/>
    </location>
</feature>
<dbReference type="Pfam" id="PF01127">
    <property type="entry name" value="Sdh_cyt"/>
    <property type="match status" value="1"/>
</dbReference>
<keyword evidence="10" id="KW-1185">Reference proteome</keyword>
<feature type="transmembrane region" description="Helical" evidence="8">
    <location>
        <begin position="164"/>
        <end position="184"/>
    </location>
</feature>
<evidence type="ECO:0000256" key="7">
    <source>
        <dbReference type="ARBA" id="ARBA00023136"/>
    </source>
</evidence>
<evidence type="ECO:0000256" key="8">
    <source>
        <dbReference type="SAM" id="Phobius"/>
    </source>
</evidence>
<evidence type="ECO:0000256" key="2">
    <source>
        <dbReference type="ARBA" id="ARBA00022617"/>
    </source>
</evidence>
<dbReference type="AlphaFoldDB" id="A0A1R0GVQ7"/>
<dbReference type="GO" id="GO:0005739">
    <property type="term" value="C:mitochondrion"/>
    <property type="evidence" value="ECO:0007669"/>
    <property type="project" value="GOC"/>
</dbReference>
<keyword evidence="5 8" id="KW-1133">Transmembrane helix</keyword>
<dbReference type="GO" id="GO:0046872">
    <property type="term" value="F:metal ion binding"/>
    <property type="evidence" value="ECO:0007669"/>
    <property type="project" value="UniProtKB-KW"/>
</dbReference>
<keyword evidence="6" id="KW-0408">Iron</keyword>
<sequence>MLSMISKSIGVMGTTRSAFAMSKFLAPSRSLLVSAKITNAFSSNNVKPYSTFKEISIEAKKHRPLSPHLSIYKPAMSFYMSGANRITSLIFTFGSMLGCVSAAVAPFFGVHFDSAAVVSFISTMPDTIFYALKIAAAGVVSYHTVVGLRFLVWTRGKLLKLSEVQSSGLVSLALVAVSTVYLAFFF</sequence>
<dbReference type="InterPro" id="IPR034804">
    <property type="entry name" value="SQR/QFR_C/D"/>
</dbReference>
<dbReference type="PANTHER" id="PTHR10978">
    <property type="entry name" value="SUCCINATE DEHYDROGENASE CYTOCHROME B560 SUBUNIT"/>
    <property type="match status" value="1"/>
</dbReference>
<dbReference type="STRING" id="133383.A0A1R0GVQ7"/>
<protein>
    <submittedName>
        <fullName evidence="9">Succinate dehydrogenase cytochrome B subunit, mitochondrial</fullName>
    </submittedName>
</protein>
<dbReference type="GO" id="GO:0006099">
    <property type="term" value="P:tricarboxylic acid cycle"/>
    <property type="evidence" value="ECO:0007669"/>
    <property type="project" value="InterPro"/>
</dbReference>
<evidence type="ECO:0000256" key="5">
    <source>
        <dbReference type="ARBA" id="ARBA00022989"/>
    </source>
</evidence>
<comment type="subcellular location">
    <subcellularLocation>
        <location evidence="1">Membrane</location>
    </subcellularLocation>
</comment>
<evidence type="ECO:0000256" key="1">
    <source>
        <dbReference type="ARBA" id="ARBA00004370"/>
    </source>
</evidence>
<dbReference type="CDD" id="cd03499">
    <property type="entry name" value="SQR_TypeC_SdhC"/>
    <property type="match status" value="1"/>
</dbReference>
<proteinExistence type="predicted"/>
<evidence type="ECO:0000256" key="4">
    <source>
        <dbReference type="ARBA" id="ARBA00022723"/>
    </source>
</evidence>
<dbReference type="EMBL" id="LSSL01002899">
    <property type="protein sequence ID" value="OLY80990.1"/>
    <property type="molecule type" value="Genomic_DNA"/>
</dbReference>
<evidence type="ECO:0000256" key="3">
    <source>
        <dbReference type="ARBA" id="ARBA00022692"/>
    </source>
</evidence>
<dbReference type="OrthoDB" id="588261at2759"/>
<dbReference type="InterPro" id="IPR000701">
    <property type="entry name" value="SuccDH_FuR_B_TM-su"/>
</dbReference>
<feature type="transmembrane region" description="Helical" evidence="8">
    <location>
        <begin position="86"/>
        <end position="108"/>
    </location>
</feature>
<dbReference type="GO" id="GO:0006121">
    <property type="term" value="P:mitochondrial electron transport, succinate to ubiquinone"/>
    <property type="evidence" value="ECO:0007669"/>
    <property type="project" value="TreeGrafter"/>
</dbReference>
<evidence type="ECO:0000256" key="6">
    <source>
        <dbReference type="ARBA" id="ARBA00023004"/>
    </source>
</evidence>
<evidence type="ECO:0000313" key="10">
    <source>
        <dbReference type="Proteomes" id="UP000187455"/>
    </source>
</evidence>
<keyword evidence="3 8" id="KW-0812">Transmembrane</keyword>
<keyword evidence="7 8" id="KW-0472">Membrane</keyword>
<comment type="caution">
    <text evidence="9">The sequence shown here is derived from an EMBL/GenBank/DDBJ whole genome shotgun (WGS) entry which is preliminary data.</text>
</comment>
<gene>
    <name evidence="9" type="ORF">AYI68_g4909</name>
</gene>
<reference evidence="9 10" key="1">
    <citation type="journal article" date="2016" name="Mol. Biol. Evol.">
        <title>Genome-Wide Survey of Gut Fungi (Harpellales) Reveals the First Horizontally Transferred Ubiquitin Gene from a Mosquito Host.</title>
        <authorList>
            <person name="Wang Y."/>
            <person name="White M.M."/>
            <person name="Kvist S."/>
            <person name="Moncalvo J.M."/>
        </authorList>
    </citation>
    <scope>NUCLEOTIDE SEQUENCE [LARGE SCALE GENOMIC DNA]</scope>
    <source>
        <strain evidence="9 10">ALG-7-W6</strain>
    </source>
</reference>
<dbReference type="GO" id="GO:0009055">
    <property type="term" value="F:electron transfer activity"/>
    <property type="evidence" value="ECO:0007669"/>
    <property type="project" value="InterPro"/>
</dbReference>
<dbReference type="Proteomes" id="UP000187455">
    <property type="component" value="Unassembled WGS sequence"/>
</dbReference>
<organism evidence="9 10">
    <name type="scientific">Smittium mucronatum</name>
    <dbReference type="NCBI Taxonomy" id="133383"/>
    <lineage>
        <taxon>Eukaryota</taxon>
        <taxon>Fungi</taxon>
        <taxon>Fungi incertae sedis</taxon>
        <taxon>Zoopagomycota</taxon>
        <taxon>Kickxellomycotina</taxon>
        <taxon>Harpellomycetes</taxon>
        <taxon>Harpellales</taxon>
        <taxon>Legeriomycetaceae</taxon>
        <taxon>Smittium</taxon>
    </lineage>
</organism>
<accession>A0A1R0GVQ7</accession>